<feature type="region of interest" description="Disordered" evidence="9">
    <location>
        <begin position="39"/>
        <end position="80"/>
    </location>
</feature>
<evidence type="ECO:0000256" key="6">
    <source>
        <dbReference type="ARBA" id="ARBA00023242"/>
    </source>
</evidence>
<dbReference type="Pfam" id="PF10156">
    <property type="entry name" value="Med17"/>
    <property type="match status" value="1"/>
</dbReference>
<keyword evidence="4 8" id="KW-0805">Transcription regulation</keyword>
<comment type="similarity">
    <text evidence="2 8">Belongs to the Mediator complex subunit 17 family.</text>
</comment>
<evidence type="ECO:0000256" key="8">
    <source>
        <dbReference type="RuleBase" id="RU364140"/>
    </source>
</evidence>
<reference evidence="10 11" key="1">
    <citation type="submission" date="2024-01" db="EMBL/GenBank/DDBJ databases">
        <title>Complete genome of Cladobotryum mycophilum ATHUM6906.</title>
        <authorList>
            <person name="Christinaki A.C."/>
            <person name="Myridakis A.I."/>
            <person name="Kouvelis V.N."/>
        </authorList>
    </citation>
    <scope>NUCLEOTIDE SEQUENCE [LARGE SCALE GENOMIC DNA]</scope>
    <source>
        <strain evidence="10 11">ATHUM6906</strain>
    </source>
</reference>
<evidence type="ECO:0000256" key="3">
    <source>
        <dbReference type="ARBA" id="ARBA00019610"/>
    </source>
</evidence>
<evidence type="ECO:0000313" key="10">
    <source>
        <dbReference type="EMBL" id="KAK5991116.1"/>
    </source>
</evidence>
<protein>
    <recommendedName>
        <fullName evidence="3 8">Mediator of RNA polymerase II transcription subunit 17</fullName>
    </recommendedName>
    <alternativeName>
        <fullName evidence="7 8">Mediator complex subunit 17</fullName>
    </alternativeName>
</protein>
<organism evidence="10 11">
    <name type="scientific">Cladobotryum mycophilum</name>
    <dbReference type="NCBI Taxonomy" id="491253"/>
    <lineage>
        <taxon>Eukaryota</taxon>
        <taxon>Fungi</taxon>
        <taxon>Dikarya</taxon>
        <taxon>Ascomycota</taxon>
        <taxon>Pezizomycotina</taxon>
        <taxon>Sordariomycetes</taxon>
        <taxon>Hypocreomycetidae</taxon>
        <taxon>Hypocreales</taxon>
        <taxon>Hypocreaceae</taxon>
        <taxon>Cladobotryum</taxon>
    </lineage>
</organism>
<comment type="subcellular location">
    <subcellularLocation>
        <location evidence="1 8">Nucleus</location>
    </subcellularLocation>
</comment>
<feature type="region of interest" description="Disordered" evidence="9">
    <location>
        <begin position="434"/>
        <end position="453"/>
    </location>
</feature>
<evidence type="ECO:0000256" key="2">
    <source>
        <dbReference type="ARBA" id="ARBA00005635"/>
    </source>
</evidence>
<evidence type="ECO:0000256" key="7">
    <source>
        <dbReference type="ARBA" id="ARBA00032014"/>
    </source>
</evidence>
<comment type="function">
    <text evidence="8">Component of the Mediator complex, a coactivator involved in the regulated transcription of nearly all RNA polymerase II-dependent genes. Mediator functions as a bridge to convey information from gene-specific regulatory proteins to the basal RNA polymerase II transcription machinery. Mediator is recruited to promoters by direct interactions with regulatory proteins and serves as a scaffold for the assembly of a functional preinitiation complex with RNA polymerase II and the general transcription factors.</text>
</comment>
<keyword evidence="8" id="KW-0010">Activator</keyword>
<dbReference type="InterPro" id="IPR019313">
    <property type="entry name" value="Mediator_Med17"/>
</dbReference>
<evidence type="ECO:0000256" key="9">
    <source>
        <dbReference type="SAM" id="MobiDB-lite"/>
    </source>
</evidence>
<dbReference type="Gene3D" id="6.10.250.2620">
    <property type="match status" value="1"/>
</dbReference>
<evidence type="ECO:0000256" key="1">
    <source>
        <dbReference type="ARBA" id="ARBA00004123"/>
    </source>
</evidence>
<proteinExistence type="inferred from homology"/>
<accession>A0ABR0SHF6</accession>
<dbReference type="EMBL" id="JAVFKD010000014">
    <property type="protein sequence ID" value="KAK5991116.1"/>
    <property type="molecule type" value="Genomic_DNA"/>
</dbReference>
<name>A0ABR0SHF6_9HYPO</name>
<feature type="compositionally biased region" description="Acidic residues" evidence="9">
    <location>
        <begin position="60"/>
        <end position="76"/>
    </location>
</feature>
<gene>
    <name evidence="8" type="primary">MED17</name>
    <name evidence="10" type="ORF">PT974_09394</name>
</gene>
<dbReference type="PANTHER" id="PTHR13114">
    <property type="entry name" value="MEDIATOR OF RNA POLYMERASE II TRANSCRIPTION SUBUNIT 17"/>
    <property type="match status" value="1"/>
</dbReference>
<comment type="caution">
    <text evidence="10">The sequence shown here is derived from an EMBL/GenBank/DDBJ whole genome shotgun (WGS) entry which is preliminary data.</text>
</comment>
<dbReference type="PANTHER" id="PTHR13114:SF7">
    <property type="entry name" value="MEDIATOR OF RNA POLYMERASE II TRANSCRIPTION SUBUNIT 17"/>
    <property type="match status" value="1"/>
</dbReference>
<comment type="subunit">
    <text evidence="8">Component of the Mediator complex.</text>
</comment>
<keyword evidence="11" id="KW-1185">Reference proteome</keyword>
<keyword evidence="6 8" id="KW-0539">Nucleus</keyword>
<keyword evidence="5 8" id="KW-0804">Transcription</keyword>
<evidence type="ECO:0000313" key="11">
    <source>
        <dbReference type="Proteomes" id="UP001338125"/>
    </source>
</evidence>
<evidence type="ECO:0000256" key="4">
    <source>
        <dbReference type="ARBA" id="ARBA00023015"/>
    </source>
</evidence>
<feature type="compositionally biased region" description="Basic and acidic residues" evidence="9">
    <location>
        <begin position="41"/>
        <end position="54"/>
    </location>
</feature>
<dbReference type="Proteomes" id="UP001338125">
    <property type="component" value="Unassembled WGS sequence"/>
</dbReference>
<evidence type="ECO:0000256" key="5">
    <source>
        <dbReference type="ARBA" id="ARBA00023163"/>
    </source>
</evidence>
<sequence>MAPADGPPLSLRPFPVADQRPKNLADFIARVNAQQGGFRNVTEDKLHEEVKASESQDGVAEQEDEDMSAAEEEEEETALKDPTLARMEVLKEIDLASNIALLTLDSLSLLLSKHNPTQAGVTLSQQLRELVGIGTMGMDKLHDSNATLAKTQDQETVAMGLTLLETNKSRDSAEEATAFLTKEIEAEGKYWEDVMSVKKEGWSICKVPQERHTLGVKFGFSEAAPEFKNNGLAPMRRGDDGSTQLDVGRLGGVSEALVVTYEKDGKVVGQSTARGATDDTSLGSRVLEARNTIFSQELWYELTRESRSLAAYDVKLDGSRLVYSIDATSKIALELLPLQSCPTSNGSLPENKAAETISMALHILLGYAHRCNELLRIRPIPPHVSRSRQQAYTLLRPIIARMMAVRNITSSTKYIGGLVQALKKAGLSSSFTLRTPQVTPVDPGSRGPNQPSSSLTLVRNMQHPQDFTIEFTILPDMSLTIRGRTFMIPMTATYYNILLPHLGAVTDYLRTAVSRALATHFLGVLCSLYDRDDFIQSVQGNSIRDLDKDALDIRFAIDEEDDSTPSLVLSSATVVDNKPDSKKWKWTAGAGSEARTLDDVETVDLVPVGIDVRPMTQVKAERVEEWAKQYWSLARECLL</sequence>